<feature type="domain" description="MUN" evidence="1">
    <location>
        <begin position="1"/>
        <end position="71"/>
    </location>
</feature>
<name>A0A1I7XGS8_HETBA</name>
<dbReference type="AlphaFoldDB" id="A0A1I7XGS8"/>
<dbReference type="InterPro" id="IPR010439">
    <property type="entry name" value="MUN_dom"/>
</dbReference>
<organism evidence="2 3">
    <name type="scientific">Heterorhabditis bacteriophora</name>
    <name type="common">Entomopathogenic nematode worm</name>
    <dbReference type="NCBI Taxonomy" id="37862"/>
    <lineage>
        <taxon>Eukaryota</taxon>
        <taxon>Metazoa</taxon>
        <taxon>Ecdysozoa</taxon>
        <taxon>Nematoda</taxon>
        <taxon>Chromadorea</taxon>
        <taxon>Rhabditida</taxon>
        <taxon>Rhabditina</taxon>
        <taxon>Rhabditomorpha</taxon>
        <taxon>Strongyloidea</taxon>
        <taxon>Heterorhabditidae</taxon>
        <taxon>Heterorhabditis</taxon>
    </lineage>
</organism>
<protein>
    <submittedName>
        <fullName evidence="3">Membr_traf_MHD domain-containing protein</fullName>
    </submittedName>
</protein>
<evidence type="ECO:0000259" key="1">
    <source>
        <dbReference type="Pfam" id="PF06292"/>
    </source>
</evidence>
<reference evidence="3" key="1">
    <citation type="submission" date="2016-11" db="UniProtKB">
        <authorList>
            <consortium name="WormBaseParasite"/>
        </authorList>
    </citation>
    <scope>IDENTIFICATION</scope>
</reference>
<dbReference type="Proteomes" id="UP000095283">
    <property type="component" value="Unplaced"/>
</dbReference>
<accession>A0A1I7XGS8</accession>
<keyword evidence="2" id="KW-1185">Reference proteome</keyword>
<evidence type="ECO:0000313" key="2">
    <source>
        <dbReference type="Proteomes" id="UP000095283"/>
    </source>
</evidence>
<sequence length="95" mass="10449">MVVLPPLADKTLLKQLPNAKIQDVTKLMSTNIQNIKGMSSVKEMMDMARECERSLTPKQCTVLDAALDAIKVELSGFRDFGKAGYYPGFGESKVP</sequence>
<dbReference type="Gene3D" id="1.20.58.1100">
    <property type="match status" value="1"/>
</dbReference>
<evidence type="ECO:0000313" key="3">
    <source>
        <dbReference type="WBParaSite" id="Hba_16957"/>
    </source>
</evidence>
<proteinExistence type="predicted"/>
<dbReference type="Pfam" id="PF06292">
    <property type="entry name" value="MUN"/>
    <property type="match status" value="1"/>
</dbReference>
<dbReference type="WBParaSite" id="Hba_16957">
    <property type="protein sequence ID" value="Hba_16957"/>
    <property type="gene ID" value="Hba_16957"/>
</dbReference>